<dbReference type="CDD" id="cd16917">
    <property type="entry name" value="HATPase_UhpB-NarQ-NarX-like"/>
    <property type="match status" value="1"/>
</dbReference>
<reference evidence="11" key="1">
    <citation type="journal article" date="2014" name="Int. J. Syst. Evol. Microbiol.">
        <title>Complete genome of a new Firmicutes species belonging to the dominant human colonic microbiota ('Ruminococcus bicirculans') reveals two chromosomes and a selective capacity to utilize plant glucans.</title>
        <authorList>
            <consortium name="NISC Comparative Sequencing Program"/>
            <person name="Wegmann U."/>
            <person name="Louis P."/>
            <person name="Goesmann A."/>
            <person name="Henrissat B."/>
            <person name="Duncan S.H."/>
            <person name="Flint H.J."/>
        </authorList>
    </citation>
    <scope>NUCLEOTIDE SEQUENCE</scope>
    <source>
        <strain evidence="11">CGMCC 1.11013</strain>
    </source>
</reference>
<evidence type="ECO:0000256" key="2">
    <source>
        <dbReference type="ARBA" id="ARBA00012438"/>
    </source>
</evidence>
<comment type="catalytic activity">
    <reaction evidence="1">
        <text>ATP + protein L-histidine = ADP + protein N-phospho-L-histidine.</text>
        <dbReference type="EC" id="2.7.13.3"/>
    </reaction>
</comment>
<evidence type="ECO:0000256" key="8">
    <source>
        <dbReference type="ARBA" id="ARBA00023012"/>
    </source>
</evidence>
<protein>
    <recommendedName>
        <fullName evidence="2">histidine kinase</fullName>
        <ecNumber evidence="2">2.7.13.3</ecNumber>
    </recommendedName>
</protein>
<dbReference type="Pfam" id="PF02518">
    <property type="entry name" value="HATPase_c"/>
    <property type="match status" value="1"/>
</dbReference>
<dbReference type="InterPro" id="IPR003594">
    <property type="entry name" value="HATPase_dom"/>
</dbReference>
<evidence type="ECO:0000313" key="12">
    <source>
        <dbReference type="EMBL" id="KDR35768.1"/>
    </source>
</evidence>
<reference evidence="14" key="3">
    <citation type="journal article" date="2019" name="Int. J. Syst. Evol. Microbiol.">
        <title>The Global Catalogue of Microorganisms (GCM) 10K type strain sequencing project: providing services to taxonomists for standard genome sequencing and annotation.</title>
        <authorList>
            <consortium name="The Broad Institute Genomics Platform"/>
            <consortium name="The Broad Institute Genome Sequencing Center for Infectious Disease"/>
            <person name="Wu L."/>
            <person name="Ma J."/>
        </authorList>
    </citation>
    <scope>NUCLEOTIDE SEQUENCE [LARGE SCALE GENOMIC DNA]</scope>
    <source>
        <strain evidence="14">CGMCC 1.11013</strain>
    </source>
</reference>
<dbReference type="EMBL" id="JFHE01000005">
    <property type="protein sequence ID" value="KDR35768.1"/>
    <property type="molecule type" value="Genomic_DNA"/>
</dbReference>
<evidence type="ECO:0000256" key="7">
    <source>
        <dbReference type="ARBA" id="ARBA00022840"/>
    </source>
</evidence>
<dbReference type="STRING" id="1071679.BG57_24535"/>
<dbReference type="Proteomes" id="UP000027439">
    <property type="component" value="Unassembled WGS sequence"/>
</dbReference>
<dbReference type="Proteomes" id="UP000597138">
    <property type="component" value="Unassembled WGS sequence"/>
</dbReference>
<dbReference type="EC" id="2.7.13.3" evidence="2"/>
<dbReference type="AlphaFoldDB" id="A0A069P5B8"/>
<evidence type="ECO:0000256" key="4">
    <source>
        <dbReference type="ARBA" id="ARBA00022679"/>
    </source>
</evidence>
<evidence type="ECO:0000256" key="1">
    <source>
        <dbReference type="ARBA" id="ARBA00000085"/>
    </source>
</evidence>
<evidence type="ECO:0000313" key="11">
    <source>
        <dbReference type="EMBL" id="GGD86173.1"/>
    </source>
</evidence>
<evidence type="ECO:0000313" key="13">
    <source>
        <dbReference type="Proteomes" id="UP000027439"/>
    </source>
</evidence>
<dbReference type="Pfam" id="PF07730">
    <property type="entry name" value="HisKA_3"/>
    <property type="match status" value="1"/>
</dbReference>
<proteinExistence type="predicted"/>
<feature type="region of interest" description="Disordered" evidence="9">
    <location>
        <begin position="1"/>
        <end position="24"/>
    </location>
</feature>
<dbReference type="PROSITE" id="PS50109">
    <property type="entry name" value="HIS_KIN"/>
    <property type="match status" value="1"/>
</dbReference>
<dbReference type="SMART" id="SM00387">
    <property type="entry name" value="HATPase_c"/>
    <property type="match status" value="1"/>
</dbReference>
<name>A0A069P5B8_9BURK</name>
<dbReference type="InterPro" id="IPR050482">
    <property type="entry name" value="Sensor_HK_TwoCompSys"/>
</dbReference>
<evidence type="ECO:0000259" key="10">
    <source>
        <dbReference type="PROSITE" id="PS50109"/>
    </source>
</evidence>
<dbReference type="Gene3D" id="1.20.5.1930">
    <property type="match status" value="1"/>
</dbReference>
<comment type="caution">
    <text evidence="12">The sequence shown here is derived from an EMBL/GenBank/DDBJ whole genome shotgun (WGS) entry which is preliminary data.</text>
</comment>
<dbReference type="eggNOG" id="COG4585">
    <property type="taxonomic scope" value="Bacteria"/>
</dbReference>
<dbReference type="GO" id="GO:0016020">
    <property type="term" value="C:membrane"/>
    <property type="evidence" value="ECO:0007669"/>
    <property type="project" value="InterPro"/>
</dbReference>
<dbReference type="EMBL" id="BMEG01000009">
    <property type="protein sequence ID" value="GGD86173.1"/>
    <property type="molecule type" value="Genomic_DNA"/>
</dbReference>
<organism evidence="12 13">
    <name type="scientific">Caballeronia grimmiae</name>
    <dbReference type="NCBI Taxonomy" id="1071679"/>
    <lineage>
        <taxon>Bacteria</taxon>
        <taxon>Pseudomonadati</taxon>
        <taxon>Pseudomonadota</taxon>
        <taxon>Betaproteobacteria</taxon>
        <taxon>Burkholderiales</taxon>
        <taxon>Burkholderiaceae</taxon>
        <taxon>Caballeronia</taxon>
    </lineage>
</organism>
<keyword evidence="3" id="KW-0597">Phosphoprotein</keyword>
<feature type="compositionally biased region" description="Basic and acidic residues" evidence="9">
    <location>
        <begin position="8"/>
        <end position="19"/>
    </location>
</feature>
<dbReference type="GO" id="GO:0005524">
    <property type="term" value="F:ATP binding"/>
    <property type="evidence" value="ECO:0007669"/>
    <property type="project" value="UniProtKB-KW"/>
</dbReference>
<feature type="domain" description="Histidine kinase" evidence="10">
    <location>
        <begin position="173"/>
        <end position="262"/>
    </location>
</feature>
<dbReference type="InterPro" id="IPR011712">
    <property type="entry name" value="Sig_transdc_His_kin_sub3_dim/P"/>
</dbReference>
<keyword evidence="5" id="KW-0547">Nucleotide-binding</keyword>
<dbReference type="RefSeq" id="WP_035962017.1">
    <property type="nucleotide sequence ID" value="NZ_BMEG01000009.1"/>
</dbReference>
<gene>
    <name evidence="12" type="ORF">BG57_24535</name>
    <name evidence="11" type="ORF">GCM10010985_45970</name>
</gene>
<dbReference type="OrthoDB" id="9782588at2"/>
<evidence type="ECO:0000256" key="6">
    <source>
        <dbReference type="ARBA" id="ARBA00022777"/>
    </source>
</evidence>
<sequence length="273" mass="29207">MNTLASSTHDERPTPRAELRGASSSHSPFSALFEATLRSDRELQLLSERVRDLSARLAAADEHARRSIARDLHDETGAILTAANLAISRAEYFLPTDAPAVCVEALRQARECLMEAADTSHRIVERLHEPALADGLCATLRRLIDGFRTASSLRVDLSCSVENSVPADAALALYRIAQEALANVARHAKATHASVTLTADADALTLVVEDDGVGMTPAARRKTGRFGIEGMRERCEALGGALLIASSKAGGTSVRARLPWTVAPRPTPRSVNA</sequence>
<keyword evidence="6 12" id="KW-0418">Kinase</keyword>
<dbReference type="InterPro" id="IPR036890">
    <property type="entry name" value="HATPase_C_sf"/>
</dbReference>
<keyword evidence="4" id="KW-0808">Transferase</keyword>
<evidence type="ECO:0000256" key="9">
    <source>
        <dbReference type="SAM" id="MobiDB-lite"/>
    </source>
</evidence>
<keyword evidence="7" id="KW-0067">ATP-binding</keyword>
<evidence type="ECO:0000256" key="5">
    <source>
        <dbReference type="ARBA" id="ARBA00022741"/>
    </source>
</evidence>
<dbReference type="GO" id="GO:0000155">
    <property type="term" value="F:phosphorelay sensor kinase activity"/>
    <property type="evidence" value="ECO:0007669"/>
    <property type="project" value="InterPro"/>
</dbReference>
<accession>A0A069P5B8</accession>
<evidence type="ECO:0000256" key="3">
    <source>
        <dbReference type="ARBA" id="ARBA00022553"/>
    </source>
</evidence>
<dbReference type="GO" id="GO:0046983">
    <property type="term" value="F:protein dimerization activity"/>
    <property type="evidence" value="ECO:0007669"/>
    <property type="project" value="InterPro"/>
</dbReference>
<dbReference type="PANTHER" id="PTHR24421">
    <property type="entry name" value="NITRATE/NITRITE SENSOR PROTEIN NARX-RELATED"/>
    <property type="match status" value="1"/>
</dbReference>
<reference evidence="11" key="4">
    <citation type="submission" date="2024-05" db="EMBL/GenBank/DDBJ databases">
        <authorList>
            <person name="Sun Q."/>
            <person name="Zhou Y."/>
        </authorList>
    </citation>
    <scope>NUCLEOTIDE SEQUENCE</scope>
    <source>
        <strain evidence="11">CGMCC 1.11013</strain>
    </source>
</reference>
<dbReference type="Gene3D" id="3.30.565.10">
    <property type="entry name" value="Histidine kinase-like ATPase, C-terminal domain"/>
    <property type="match status" value="1"/>
</dbReference>
<evidence type="ECO:0000313" key="14">
    <source>
        <dbReference type="Proteomes" id="UP000597138"/>
    </source>
</evidence>
<keyword evidence="8" id="KW-0902">Two-component regulatory system</keyword>
<keyword evidence="14" id="KW-1185">Reference proteome</keyword>
<reference evidence="12 13" key="2">
    <citation type="submission" date="2014-03" db="EMBL/GenBank/DDBJ databases">
        <title>Draft Genome Sequences of Four Burkholderia Strains.</title>
        <authorList>
            <person name="Liu X.Y."/>
            <person name="Li C.X."/>
            <person name="Xu J.H."/>
        </authorList>
    </citation>
    <scope>NUCLEOTIDE SEQUENCE [LARGE SCALE GENOMIC DNA]</scope>
    <source>
        <strain evidence="12 13">R27</strain>
    </source>
</reference>
<dbReference type="PANTHER" id="PTHR24421:SF10">
    <property type="entry name" value="NITRATE_NITRITE SENSOR PROTEIN NARQ"/>
    <property type="match status" value="1"/>
</dbReference>
<dbReference type="InterPro" id="IPR005467">
    <property type="entry name" value="His_kinase_dom"/>
</dbReference>
<dbReference type="SUPFAM" id="SSF55874">
    <property type="entry name" value="ATPase domain of HSP90 chaperone/DNA topoisomerase II/histidine kinase"/>
    <property type="match status" value="1"/>
</dbReference>